<evidence type="ECO:0000313" key="4">
    <source>
        <dbReference type="RefSeq" id="XP_026729695.1"/>
    </source>
</evidence>
<reference evidence="4" key="1">
    <citation type="submission" date="2025-08" db="UniProtKB">
        <authorList>
            <consortium name="RefSeq"/>
        </authorList>
    </citation>
    <scope>IDENTIFICATION</scope>
</reference>
<organism evidence="3 4">
    <name type="scientific">Trichoplusia ni</name>
    <name type="common">Cabbage looper</name>
    <dbReference type="NCBI Taxonomy" id="7111"/>
    <lineage>
        <taxon>Eukaryota</taxon>
        <taxon>Metazoa</taxon>
        <taxon>Ecdysozoa</taxon>
        <taxon>Arthropoda</taxon>
        <taxon>Hexapoda</taxon>
        <taxon>Insecta</taxon>
        <taxon>Pterygota</taxon>
        <taxon>Neoptera</taxon>
        <taxon>Endopterygota</taxon>
        <taxon>Lepidoptera</taxon>
        <taxon>Glossata</taxon>
        <taxon>Ditrysia</taxon>
        <taxon>Noctuoidea</taxon>
        <taxon>Noctuidae</taxon>
        <taxon>Plusiinae</taxon>
        <taxon>Trichoplusia</taxon>
    </lineage>
</organism>
<evidence type="ECO:0000256" key="1">
    <source>
        <dbReference type="SAM" id="Phobius"/>
    </source>
</evidence>
<keyword evidence="1" id="KW-0472">Membrane</keyword>
<dbReference type="OrthoDB" id="7290788at2759"/>
<dbReference type="KEGG" id="tnl:113495257"/>
<feature type="signal peptide" evidence="2">
    <location>
        <begin position="1"/>
        <end position="17"/>
    </location>
</feature>
<sequence>MWPFLMLHLLLLNPVLMQEIRLESLNDGPGILPFKLGSAKVISHYHSFIQYIDLHDLSDSIQSIDNQLRNFSPELHTKTRSLFEPHVTYLETKLHNILQQLKTFESDRAKRGLVDGFGSVIKSITGNLDYTDAQRYNQAIKLLQDNENKIVTELNSHITLSKDWSEHYSKIIDSIVKNQGQLETLFRKINDSIASRDDDLIKYAHLGQILLILGDNVDSVSHELYKLENVMSFIRTSTVHHGILNLDSVHVMIDNVTNLYGRERVIDLESREYFNIIRIGSYYVGNRIVIVYKFPIILPFTYDMYKLSIVPNRNNEVLIPPHPFLVLNKKDFKYIEAECPKSSNWYICENKHNLQGQLPPDCIQELITTQKKSSTCTSVTVALTTSAYEKLDDKHYSVSFPIPTKAHISCSQDSYRILQGSYLVILPHTCYLETSQFTITNINDRLKGQVLKLMDIPKDDTTITSTVPKANLNSINLDQLHEINTKISLQSPLHLEEETDYTLYHTTIPLYAIILSAGALIIGLIYRHYRMKRASRIPETSDENNLGRQAIYSVPETTKRIGTNQLPAQFTTNVFHTRCSTGGGVTEP</sequence>
<keyword evidence="1" id="KW-1133">Transmembrane helix</keyword>
<proteinExistence type="predicted"/>
<feature type="chain" id="PRO_5029009557" evidence="2">
    <location>
        <begin position="18"/>
        <end position="588"/>
    </location>
</feature>
<keyword evidence="1" id="KW-0812">Transmembrane</keyword>
<feature type="transmembrane region" description="Helical" evidence="1">
    <location>
        <begin position="508"/>
        <end position="526"/>
    </location>
</feature>
<keyword evidence="2" id="KW-0732">Signal</keyword>
<dbReference type="RefSeq" id="XP_026729695.1">
    <property type="nucleotide sequence ID" value="XM_026873894.1"/>
</dbReference>
<protein>
    <submittedName>
        <fullName evidence="4">Uncharacterized protein LOC113495257</fullName>
    </submittedName>
</protein>
<name>A0A7E5VN06_TRINI</name>
<gene>
    <name evidence="4" type="primary">LOC113495257</name>
</gene>
<accession>A0A7E5VN06</accession>
<dbReference type="AlphaFoldDB" id="A0A7E5VN06"/>
<keyword evidence="3" id="KW-1185">Reference proteome</keyword>
<dbReference type="Proteomes" id="UP000322000">
    <property type="component" value="Chromosome 6"/>
</dbReference>
<evidence type="ECO:0000313" key="3">
    <source>
        <dbReference type="Proteomes" id="UP000322000"/>
    </source>
</evidence>
<dbReference type="InParanoid" id="A0A7E5VN06"/>
<dbReference type="GeneID" id="113495257"/>
<evidence type="ECO:0000256" key="2">
    <source>
        <dbReference type="SAM" id="SignalP"/>
    </source>
</evidence>